<dbReference type="Proteomes" id="UP000243459">
    <property type="component" value="Chromosome 4"/>
</dbReference>
<sequence length="610" mass="67830">MPIEIPRGLPFSVDTWTPQSNLKRHRFLTHAHKDHLSGIAANSSYPIYATRITKSIVLQNFPQVEEAVFVEIEVGASVTVRDPDGDFTVSAFDANHCPGAVMFLFEGEFGNILHTGDCRLTPDYLQHLPMKYIAKKGEENLCNLDYLFLDCTFSRCSLKIPSKQAAVQQVINCIWKHPDAPVVYLACDMLGQEEILVQVSKTFGSKIYVDDTSNPECFHALSLVAPEILSSDASSRFQVIEGFPRLNERASQKLAEAQANLQPSPLFLRPSSQWYAHNNQPETTQTGKPELLEAIRDEFGIYHVCYSMHSSRDELEWALQLLKPKWVISTTPPCRAMELDYVKKYCYKTRIATDDPLWKLFGVSKGKSVSSSSAIAFEAENVTVSSIVEDSTVSVAPDHLQLEEVSAKHSEIKSELSTLAGSRNVTLFGRARFGIPDIELLQDKKSEPAGVENNGIITDHVSTVQEGDISESCSQKLVKAVDLKKNICVKSFQRPESAEHSIDKSIEANSGKEISCAGSSRTSVCDSTSTNPVKVVDADGEFSRMGSSKDLNISLKKLYRSMNVPVPRPLPSLVDLLSSSKRVKLRSEPISDRLEYCYSSSYSLHERVDF</sequence>
<dbReference type="Gene3D" id="3.60.15.10">
    <property type="entry name" value="Ribonuclease Z/Hydroxyacylglutathione hydrolase-like"/>
    <property type="match status" value="1"/>
</dbReference>
<dbReference type="PANTHER" id="PTHR23240:SF31">
    <property type="entry name" value="DNA REPAIR METALLO-BETA-LACTAMASE FAMILY PROTEIN"/>
    <property type="match status" value="1"/>
</dbReference>
<dbReference type="GO" id="GO:0036297">
    <property type="term" value="P:interstrand cross-link repair"/>
    <property type="evidence" value="ECO:0007669"/>
    <property type="project" value="TreeGrafter"/>
</dbReference>
<dbReference type="InterPro" id="IPR011084">
    <property type="entry name" value="DRMBL"/>
</dbReference>
<proteinExistence type="inferred from homology"/>
<protein>
    <recommendedName>
        <fullName evidence="10">DNA repair metallo-beta-lactamase domain-containing protein</fullName>
    </recommendedName>
</protein>
<dbReference type="GO" id="GO:0006303">
    <property type="term" value="P:double-strand break repair via nonhomologous end joining"/>
    <property type="evidence" value="ECO:0007669"/>
    <property type="project" value="TreeGrafter"/>
</dbReference>
<dbReference type="GO" id="GO:0035312">
    <property type="term" value="F:5'-3' DNA exonuclease activity"/>
    <property type="evidence" value="ECO:0007669"/>
    <property type="project" value="TreeGrafter"/>
</dbReference>
<dbReference type="OMA" id="KVIHSAC"/>
<comment type="similarity">
    <text evidence="2">Belongs to the DNA repair metallo-beta-lactamase (DRMBL) family.</text>
</comment>
<keyword evidence="5" id="KW-0539">Nucleus</keyword>
<evidence type="ECO:0000313" key="9">
    <source>
        <dbReference type="Proteomes" id="UP000243459"/>
    </source>
</evidence>
<dbReference type="FunFam" id="3.60.15.10:FF:000039">
    <property type="entry name" value="DNA repair metallo-beta-lactamase family protein"/>
    <property type="match status" value="1"/>
</dbReference>
<evidence type="ECO:0000256" key="4">
    <source>
        <dbReference type="ARBA" id="ARBA00023204"/>
    </source>
</evidence>
<dbReference type="Gene3D" id="3.40.50.12650">
    <property type="match status" value="1"/>
</dbReference>
<keyword evidence="3" id="KW-0227">DNA damage</keyword>
<feature type="domain" description="Metallo-beta-lactamase" evidence="7">
    <location>
        <begin position="27"/>
        <end position="126"/>
    </location>
</feature>
<dbReference type="PANTHER" id="PTHR23240">
    <property type="entry name" value="DNA CROSS-LINK REPAIR PROTEIN PSO2/SNM1-RELATED"/>
    <property type="match status" value="1"/>
</dbReference>
<dbReference type="SUPFAM" id="SSF56281">
    <property type="entry name" value="Metallo-hydrolase/oxidoreductase"/>
    <property type="match status" value="1"/>
</dbReference>
<organism evidence="8 9">
    <name type="scientific">Asparagus officinalis</name>
    <name type="common">Garden asparagus</name>
    <dbReference type="NCBI Taxonomy" id="4686"/>
    <lineage>
        <taxon>Eukaryota</taxon>
        <taxon>Viridiplantae</taxon>
        <taxon>Streptophyta</taxon>
        <taxon>Embryophyta</taxon>
        <taxon>Tracheophyta</taxon>
        <taxon>Spermatophyta</taxon>
        <taxon>Magnoliopsida</taxon>
        <taxon>Liliopsida</taxon>
        <taxon>Asparagales</taxon>
        <taxon>Asparagaceae</taxon>
        <taxon>Asparagoideae</taxon>
        <taxon>Asparagus</taxon>
    </lineage>
</organism>
<dbReference type="GO" id="GO:0005634">
    <property type="term" value="C:nucleus"/>
    <property type="evidence" value="ECO:0007669"/>
    <property type="project" value="UniProtKB-SubCell"/>
</dbReference>
<dbReference type="Gramene" id="ONK73267">
    <property type="protein sequence ID" value="ONK73267"/>
    <property type="gene ID" value="A4U43_C04F29160"/>
</dbReference>
<dbReference type="FunFam" id="3.40.50.12650:FF:000005">
    <property type="entry name" value="DNA repair metallo-beta-lactamase family protein"/>
    <property type="match status" value="1"/>
</dbReference>
<evidence type="ECO:0008006" key="10">
    <source>
        <dbReference type="Google" id="ProtNLM"/>
    </source>
</evidence>
<name>A0A5P1F779_ASPOF</name>
<evidence type="ECO:0000259" key="7">
    <source>
        <dbReference type="Pfam" id="PF12706"/>
    </source>
</evidence>
<evidence type="ECO:0000256" key="1">
    <source>
        <dbReference type="ARBA" id="ARBA00004123"/>
    </source>
</evidence>
<keyword evidence="9" id="KW-1185">Reference proteome</keyword>
<reference evidence="9" key="1">
    <citation type="journal article" date="2017" name="Nat. Commun.">
        <title>The asparagus genome sheds light on the origin and evolution of a young Y chromosome.</title>
        <authorList>
            <person name="Harkess A."/>
            <person name="Zhou J."/>
            <person name="Xu C."/>
            <person name="Bowers J.E."/>
            <person name="Van der Hulst R."/>
            <person name="Ayyampalayam S."/>
            <person name="Mercati F."/>
            <person name="Riccardi P."/>
            <person name="McKain M.R."/>
            <person name="Kakrana A."/>
            <person name="Tang H."/>
            <person name="Ray J."/>
            <person name="Groenendijk J."/>
            <person name="Arikit S."/>
            <person name="Mathioni S.M."/>
            <person name="Nakano M."/>
            <person name="Shan H."/>
            <person name="Telgmann-Rauber A."/>
            <person name="Kanno A."/>
            <person name="Yue Z."/>
            <person name="Chen H."/>
            <person name="Li W."/>
            <person name="Chen Y."/>
            <person name="Xu X."/>
            <person name="Zhang Y."/>
            <person name="Luo S."/>
            <person name="Chen H."/>
            <person name="Gao J."/>
            <person name="Mao Z."/>
            <person name="Pires J.C."/>
            <person name="Luo M."/>
            <person name="Kudrna D."/>
            <person name="Wing R.A."/>
            <person name="Meyers B.C."/>
            <person name="Yi K."/>
            <person name="Kong H."/>
            <person name="Lavrijsen P."/>
            <person name="Sunseri F."/>
            <person name="Falavigna A."/>
            <person name="Ye Y."/>
            <person name="Leebens-Mack J.H."/>
            <person name="Chen G."/>
        </authorList>
    </citation>
    <scope>NUCLEOTIDE SEQUENCE [LARGE SCALE GENOMIC DNA]</scope>
    <source>
        <strain evidence="9">cv. DH0086</strain>
    </source>
</reference>
<dbReference type="Pfam" id="PF07522">
    <property type="entry name" value="DRMBL"/>
    <property type="match status" value="1"/>
</dbReference>
<dbReference type="OrthoDB" id="262529at2759"/>
<feature type="domain" description="DNA repair metallo-beta-lactamase" evidence="6">
    <location>
        <begin position="225"/>
        <end position="334"/>
    </location>
</feature>
<dbReference type="AlphaFoldDB" id="A0A5P1F779"/>
<dbReference type="GO" id="GO:0003684">
    <property type="term" value="F:damaged DNA binding"/>
    <property type="evidence" value="ECO:0007669"/>
    <property type="project" value="TreeGrafter"/>
</dbReference>
<comment type="subcellular location">
    <subcellularLocation>
        <location evidence="1">Nucleus</location>
    </subcellularLocation>
</comment>
<dbReference type="Pfam" id="PF12706">
    <property type="entry name" value="Lactamase_B_2"/>
    <property type="match status" value="1"/>
</dbReference>
<gene>
    <name evidence="8" type="ORF">A4U43_C04F29160</name>
</gene>
<evidence type="ECO:0000256" key="5">
    <source>
        <dbReference type="ARBA" id="ARBA00023242"/>
    </source>
</evidence>
<evidence type="ECO:0000259" key="6">
    <source>
        <dbReference type="Pfam" id="PF07522"/>
    </source>
</evidence>
<evidence type="ECO:0000256" key="2">
    <source>
        <dbReference type="ARBA" id="ARBA00010304"/>
    </source>
</evidence>
<keyword evidence="4" id="KW-0234">DNA repair</keyword>
<dbReference type="InterPro" id="IPR036866">
    <property type="entry name" value="RibonucZ/Hydroxyglut_hydro"/>
</dbReference>
<evidence type="ECO:0000256" key="3">
    <source>
        <dbReference type="ARBA" id="ARBA00022763"/>
    </source>
</evidence>
<dbReference type="InterPro" id="IPR001279">
    <property type="entry name" value="Metallo-B-lactamas"/>
</dbReference>
<accession>A0A5P1F779</accession>
<evidence type="ECO:0000313" key="8">
    <source>
        <dbReference type="EMBL" id="ONK73267.1"/>
    </source>
</evidence>
<dbReference type="EMBL" id="CM007384">
    <property type="protein sequence ID" value="ONK73267.1"/>
    <property type="molecule type" value="Genomic_DNA"/>
</dbReference>